<dbReference type="SUPFAM" id="SSF55486">
    <property type="entry name" value="Metalloproteases ('zincins'), catalytic domain"/>
    <property type="match status" value="1"/>
</dbReference>
<dbReference type="InterPro" id="IPR042089">
    <property type="entry name" value="Peptidase_M13_dom_2"/>
</dbReference>
<feature type="region of interest" description="Disordered" evidence="1">
    <location>
        <begin position="65"/>
        <end position="92"/>
    </location>
</feature>
<evidence type="ECO:0000313" key="2">
    <source>
        <dbReference type="EMBL" id="KAK8773144.1"/>
    </source>
</evidence>
<organism evidence="2 3">
    <name type="scientific">Amblyomma americanum</name>
    <name type="common">Lone star tick</name>
    <dbReference type="NCBI Taxonomy" id="6943"/>
    <lineage>
        <taxon>Eukaryota</taxon>
        <taxon>Metazoa</taxon>
        <taxon>Ecdysozoa</taxon>
        <taxon>Arthropoda</taxon>
        <taxon>Chelicerata</taxon>
        <taxon>Arachnida</taxon>
        <taxon>Acari</taxon>
        <taxon>Parasitiformes</taxon>
        <taxon>Ixodida</taxon>
        <taxon>Ixodoidea</taxon>
        <taxon>Ixodidae</taxon>
        <taxon>Amblyomminae</taxon>
        <taxon>Amblyomma</taxon>
    </lineage>
</organism>
<dbReference type="InterPro" id="IPR024079">
    <property type="entry name" value="MetalloPept_cat_dom_sf"/>
</dbReference>
<gene>
    <name evidence="2" type="ORF">V5799_012324</name>
</gene>
<dbReference type="GO" id="GO:0016485">
    <property type="term" value="P:protein processing"/>
    <property type="evidence" value="ECO:0007669"/>
    <property type="project" value="TreeGrafter"/>
</dbReference>
<keyword evidence="3" id="KW-1185">Reference proteome</keyword>
<evidence type="ECO:0000313" key="3">
    <source>
        <dbReference type="Proteomes" id="UP001321473"/>
    </source>
</evidence>
<dbReference type="AlphaFoldDB" id="A0AAQ4EES4"/>
<proteinExistence type="predicted"/>
<comment type="caution">
    <text evidence="2">The sequence shown here is derived from an EMBL/GenBank/DDBJ whole genome shotgun (WGS) entry which is preliminary data.</text>
</comment>
<protein>
    <submittedName>
        <fullName evidence="2">Uncharacterized protein</fullName>
    </submittedName>
</protein>
<dbReference type="PROSITE" id="PS51885">
    <property type="entry name" value="NEPRILYSIN"/>
    <property type="match status" value="1"/>
</dbReference>
<evidence type="ECO:0000256" key="1">
    <source>
        <dbReference type="SAM" id="MobiDB-lite"/>
    </source>
</evidence>
<dbReference type="Proteomes" id="UP001321473">
    <property type="component" value="Unassembled WGS sequence"/>
</dbReference>
<dbReference type="Gene3D" id="1.10.1380.10">
    <property type="entry name" value="Neutral endopeptidase , domain2"/>
    <property type="match status" value="1"/>
</dbReference>
<dbReference type="GO" id="GO:0004222">
    <property type="term" value="F:metalloendopeptidase activity"/>
    <property type="evidence" value="ECO:0007669"/>
    <property type="project" value="InterPro"/>
</dbReference>
<feature type="region of interest" description="Disordered" evidence="1">
    <location>
        <begin position="1"/>
        <end position="46"/>
    </location>
</feature>
<dbReference type="PANTHER" id="PTHR11733">
    <property type="entry name" value="ZINC METALLOPROTEASE FAMILY M13 NEPRILYSIN-RELATED"/>
    <property type="match status" value="1"/>
</dbReference>
<name>A0AAQ4EES4_AMBAM</name>
<dbReference type="Gene3D" id="3.40.390.10">
    <property type="entry name" value="Collagenase (Catalytic Domain)"/>
    <property type="match status" value="1"/>
</dbReference>
<dbReference type="InterPro" id="IPR000718">
    <property type="entry name" value="Peptidase_M13"/>
</dbReference>
<reference evidence="2 3" key="1">
    <citation type="journal article" date="2023" name="Arcadia Sci">
        <title>De novo assembly of a long-read Amblyomma americanum tick genome.</title>
        <authorList>
            <person name="Chou S."/>
            <person name="Poskanzer K.E."/>
            <person name="Rollins M."/>
            <person name="Thuy-Boun P.S."/>
        </authorList>
    </citation>
    <scope>NUCLEOTIDE SEQUENCE [LARGE SCALE GENOMIC DNA]</scope>
    <source>
        <strain evidence="2">F_SG_1</strain>
        <tissue evidence="2">Salivary glands</tissue>
    </source>
</reference>
<accession>A0AAQ4EES4</accession>
<dbReference type="GO" id="GO:0005886">
    <property type="term" value="C:plasma membrane"/>
    <property type="evidence" value="ECO:0007669"/>
    <property type="project" value="TreeGrafter"/>
</dbReference>
<dbReference type="PANTHER" id="PTHR11733:SF241">
    <property type="entry name" value="GH26575P-RELATED"/>
    <property type="match status" value="1"/>
</dbReference>
<feature type="compositionally biased region" description="Basic residues" evidence="1">
    <location>
        <begin position="14"/>
        <end position="41"/>
    </location>
</feature>
<dbReference type="EMBL" id="JARKHS020017304">
    <property type="protein sequence ID" value="KAK8773144.1"/>
    <property type="molecule type" value="Genomic_DNA"/>
</dbReference>
<sequence>MPKVPRGFVPPSRDRRRIRRKPAQFSLRRRRRRRSSFRRSRSSSDLCISDPPCARNVVHHTNGSECMAAPARKQRARDRAPSQGRRKSAEQILEESLPSRRHALFVACMSTVSGVLACVVPLAVNWWQHKGEDRECLMLYADVRRSADPSVSPCDDFHRHVCAGWTRLNTPLEAYKQRASLIIRNAVLLQQSGPTGHSARDKAHRLFVRCLSHAASEDLLRSFLQRLKLGWPLQAGTVSRVDFLDTLIGSSLDYGVPSLWSMAWIAHVLRLVRRRRARLYLRRCAEIIGGTGQSYEEMIQKVLRMHTALSRDIYTHYGFPDAQYVNLSDVDMRVAMNRHLPDSSQLWPKDEMLVLHLQLFRRFLDGYTSSEEARSRAQLYIGAYVVWYLSPLASQYLTRHLMADLGLADEADGYKAARCFDAIAGLMPLAVWKMMHAMINEHETAAMFEVFGEVRNALYDATRRTDVSTAEDMRLAMNDVSLNAFNMSVTWETVEQAYDYVPMMKGSFLSMYLTVASAGMATYKDSHRNSASDVRYLPIITLSELYRMLVLREVGVPVHLAIPPLFHSSFPVHLKMAVLGKYIAFNFGLMFYYIFYRTASFKLVPFDLVRYSNKEQFTEILLSARPVLLSLSLHPSHYVPLVIHSYVLDAIQRTSFFQSDGAQEPSEGAYPPADNDGQLVMGQGSELRPVRSLQELSPWELHRLFYLVSCFAHCRSLGDMSLPKSICNVALPASAGFSRVFKCATGDAMFFNTTWE</sequence>